<evidence type="ECO:0000313" key="2">
    <source>
        <dbReference type="Proteomes" id="UP000650524"/>
    </source>
</evidence>
<proteinExistence type="predicted"/>
<name>A0A8J6T5M5_9DELT</name>
<sequence>MKKDETLEIVGCDQDTRAGLVKVLQPSSYELERAAGGNKGPFHLIRLKKTQDI</sequence>
<gene>
    <name evidence="1" type="ORF">H8E19_04660</name>
</gene>
<comment type="caution">
    <text evidence="1">The sequence shown here is derived from an EMBL/GenBank/DDBJ whole genome shotgun (WGS) entry which is preliminary data.</text>
</comment>
<evidence type="ECO:0000313" key="1">
    <source>
        <dbReference type="EMBL" id="MBC8176676.1"/>
    </source>
</evidence>
<dbReference type="Proteomes" id="UP000650524">
    <property type="component" value="Unassembled WGS sequence"/>
</dbReference>
<dbReference type="EMBL" id="JACNJD010000153">
    <property type="protein sequence ID" value="MBC8176676.1"/>
    <property type="molecule type" value="Genomic_DNA"/>
</dbReference>
<accession>A0A8J6T5M5</accession>
<reference evidence="1 2" key="1">
    <citation type="submission" date="2020-08" db="EMBL/GenBank/DDBJ databases">
        <title>Bridging the membrane lipid divide: bacteria of the FCB group superphylum have the potential to synthesize archaeal ether lipids.</title>
        <authorList>
            <person name="Villanueva L."/>
            <person name="Von Meijenfeldt F.A.B."/>
            <person name="Westbye A.B."/>
            <person name="Yadav S."/>
            <person name="Hopmans E.C."/>
            <person name="Dutilh B.E."/>
            <person name="Sinninghe Damste J.S."/>
        </authorList>
    </citation>
    <scope>NUCLEOTIDE SEQUENCE [LARGE SCALE GENOMIC DNA]</scope>
    <source>
        <strain evidence="1">NIOZ-UU27</strain>
    </source>
</reference>
<protein>
    <recommendedName>
        <fullName evidence="3">Sulfurtransferase TusA family protein</fullName>
    </recommendedName>
</protein>
<evidence type="ECO:0008006" key="3">
    <source>
        <dbReference type="Google" id="ProtNLM"/>
    </source>
</evidence>
<organism evidence="1 2">
    <name type="scientific">Candidatus Desulfacyla euxinica</name>
    <dbReference type="NCBI Taxonomy" id="2841693"/>
    <lineage>
        <taxon>Bacteria</taxon>
        <taxon>Deltaproteobacteria</taxon>
        <taxon>Candidatus Desulfacyla</taxon>
    </lineage>
</organism>
<dbReference type="AlphaFoldDB" id="A0A8J6T5M5"/>